<accession>A0A183U5W5</accession>
<evidence type="ECO:0000313" key="3">
    <source>
        <dbReference type="WBParaSite" id="TCNE_0000388501-mRNA-1"/>
    </source>
</evidence>
<protein>
    <submittedName>
        <fullName evidence="3">Arrestin_N domain-containing protein</fullName>
    </submittedName>
</protein>
<organism evidence="2 3">
    <name type="scientific">Toxocara canis</name>
    <name type="common">Canine roundworm</name>
    <dbReference type="NCBI Taxonomy" id="6265"/>
    <lineage>
        <taxon>Eukaryota</taxon>
        <taxon>Metazoa</taxon>
        <taxon>Ecdysozoa</taxon>
        <taxon>Nematoda</taxon>
        <taxon>Chromadorea</taxon>
        <taxon>Rhabditida</taxon>
        <taxon>Spirurina</taxon>
        <taxon>Ascaridomorpha</taxon>
        <taxon>Ascaridoidea</taxon>
        <taxon>Toxocaridae</taxon>
        <taxon>Toxocara</taxon>
    </lineage>
</organism>
<keyword evidence="2" id="KW-1185">Reference proteome</keyword>
<dbReference type="AlphaFoldDB" id="A0A183U5W5"/>
<dbReference type="WBParaSite" id="TCNE_0000388501-mRNA-1">
    <property type="protein sequence ID" value="TCNE_0000388501-mRNA-1"/>
    <property type="gene ID" value="TCNE_0000388501"/>
</dbReference>
<reference evidence="3" key="1">
    <citation type="submission" date="2016-06" db="UniProtKB">
        <authorList>
            <consortium name="WormBaseParasite"/>
        </authorList>
    </citation>
    <scope>IDENTIFICATION</scope>
</reference>
<name>A0A183U5W5_TOXCA</name>
<proteinExistence type="predicted"/>
<evidence type="ECO:0000313" key="1">
    <source>
        <dbReference type="EMBL" id="VDM29602.1"/>
    </source>
</evidence>
<sequence length="136" mass="15724">MLGKLTVKSAIAGLRIIISRTKVMSNGELKSELYVRGEQIESTKEFIYVGKCVKMREGTQVGERCRIKQRWKAFFKNKELHYEEKKEPMGFQRKLFDKIGLLAFLNCSETLATTEQARIPLAAAYRRMERTRTGTN</sequence>
<dbReference type="Proteomes" id="UP000050794">
    <property type="component" value="Unassembled WGS sequence"/>
</dbReference>
<gene>
    <name evidence="1" type="ORF">TCNE_LOCUS3885</name>
</gene>
<reference evidence="1 2" key="2">
    <citation type="submission" date="2018-11" db="EMBL/GenBank/DDBJ databases">
        <authorList>
            <consortium name="Pathogen Informatics"/>
        </authorList>
    </citation>
    <scope>NUCLEOTIDE SEQUENCE [LARGE SCALE GENOMIC DNA]</scope>
</reference>
<evidence type="ECO:0000313" key="2">
    <source>
        <dbReference type="Proteomes" id="UP000050794"/>
    </source>
</evidence>
<dbReference type="EMBL" id="UYWY01005602">
    <property type="protein sequence ID" value="VDM29602.1"/>
    <property type="molecule type" value="Genomic_DNA"/>
</dbReference>